<reference evidence="2 3" key="1">
    <citation type="submission" date="2014-04" db="EMBL/GenBank/DDBJ databases">
        <authorList>
            <consortium name="DOE Joint Genome Institute"/>
            <person name="Kuo A."/>
            <person name="Gay G."/>
            <person name="Dore J."/>
            <person name="Kohler A."/>
            <person name="Nagy L.G."/>
            <person name="Floudas D."/>
            <person name="Copeland A."/>
            <person name="Barry K.W."/>
            <person name="Cichocki N."/>
            <person name="Veneault-Fourrey C."/>
            <person name="LaButti K."/>
            <person name="Lindquist E.A."/>
            <person name="Lipzen A."/>
            <person name="Lundell T."/>
            <person name="Morin E."/>
            <person name="Murat C."/>
            <person name="Sun H."/>
            <person name="Tunlid A."/>
            <person name="Henrissat B."/>
            <person name="Grigoriev I.V."/>
            <person name="Hibbett D.S."/>
            <person name="Martin F."/>
            <person name="Nordberg H.P."/>
            <person name="Cantor M.N."/>
            <person name="Hua S.X."/>
        </authorList>
    </citation>
    <scope>NUCLEOTIDE SEQUENCE [LARGE SCALE GENOMIC DNA]</scope>
    <source>
        <strain evidence="3">h7</strain>
    </source>
</reference>
<gene>
    <name evidence="2" type="ORF">M413DRAFT_28396</name>
</gene>
<dbReference type="PANTHER" id="PTHR12992">
    <property type="entry name" value="NUDIX HYDROLASE"/>
    <property type="match status" value="1"/>
</dbReference>
<reference evidence="3" key="2">
    <citation type="submission" date="2015-01" db="EMBL/GenBank/DDBJ databases">
        <title>Evolutionary Origins and Diversification of the Mycorrhizal Mutualists.</title>
        <authorList>
            <consortium name="DOE Joint Genome Institute"/>
            <consortium name="Mycorrhizal Genomics Consortium"/>
            <person name="Kohler A."/>
            <person name="Kuo A."/>
            <person name="Nagy L.G."/>
            <person name="Floudas D."/>
            <person name="Copeland A."/>
            <person name="Barry K.W."/>
            <person name="Cichocki N."/>
            <person name="Veneault-Fourrey C."/>
            <person name="LaButti K."/>
            <person name="Lindquist E.A."/>
            <person name="Lipzen A."/>
            <person name="Lundell T."/>
            <person name="Morin E."/>
            <person name="Murat C."/>
            <person name="Riley R."/>
            <person name="Ohm R."/>
            <person name="Sun H."/>
            <person name="Tunlid A."/>
            <person name="Henrissat B."/>
            <person name="Grigoriev I.V."/>
            <person name="Hibbett D.S."/>
            <person name="Martin F."/>
        </authorList>
    </citation>
    <scope>NUCLEOTIDE SEQUENCE [LARGE SCALE GENOMIC DNA]</scope>
    <source>
        <strain evidence="3">h7</strain>
    </source>
</reference>
<dbReference type="InterPro" id="IPR045121">
    <property type="entry name" value="CoAse"/>
</dbReference>
<dbReference type="HOGENOM" id="CLU_040940_2_2_1"/>
<evidence type="ECO:0000259" key="1">
    <source>
        <dbReference type="PROSITE" id="PS51462"/>
    </source>
</evidence>
<dbReference type="InterPro" id="IPR015797">
    <property type="entry name" value="NUDIX_hydrolase-like_dom_sf"/>
</dbReference>
<proteinExistence type="predicted"/>
<dbReference type="GO" id="GO:0010945">
    <property type="term" value="F:coenzyme A diphosphatase activity"/>
    <property type="evidence" value="ECO:0007669"/>
    <property type="project" value="InterPro"/>
</dbReference>
<dbReference type="OrthoDB" id="10260614at2759"/>
<accession>A0A0C3C8Q5</accession>
<dbReference type="CDD" id="cd03426">
    <property type="entry name" value="NUDIX_CoAse_Nudt7"/>
    <property type="match status" value="1"/>
</dbReference>
<dbReference type="AlphaFoldDB" id="A0A0C3C8Q5"/>
<sequence>MKSTSPIPQETLSLLSEKSRCCIENLLANIAALDHADLSHFRHLQSRLAAVLVLLYEENGELRVLLTTRSKDLRTHAGQTALPGGKKDASDANLTFTAYREAHEEVALPLDCPSIYTLGPLDPFISLHKLLVTPIIAFLSNPEIISSLRASQGEVSHIFSHPLEAILDPSIAKHEPLVEIGSEDWPYESEVYNTSDSVVQMLGNTSYRMHRFRTSASPVKGLTADILIKVAEIAYAKPTIYERYAPNQLQGIVDVVKAIQDHEETLATA</sequence>
<keyword evidence="3" id="KW-1185">Reference proteome</keyword>
<dbReference type="Gene3D" id="3.90.79.10">
    <property type="entry name" value="Nucleoside Triphosphate Pyrophosphohydrolase"/>
    <property type="match status" value="1"/>
</dbReference>
<dbReference type="GO" id="GO:0015938">
    <property type="term" value="P:coenzyme A catabolic process"/>
    <property type="evidence" value="ECO:0007669"/>
    <property type="project" value="TreeGrafter"/>
</dbReference>
<dbReference type="SUPFAM" id="SSF55811">
    <property type="entry name" value="Nudix"/>
    <property type="match status" value="1"/>
</dbReference>
<dbReference type="EMBL" id="KN831782">
    <property type="protein sequence ID" value="KIM40589.1"/>
    <property type="molecule type" value="Genomic_DNA"/>
</dbReference>
<evidence type="ECO:0000313" key="2">
    <source>
        <dbReference type="EMBL" id="KIM40589.1"/>
    </source>
</evidence>
<dbReference type="Proteomes" id="UP000053424">
    <property type="component" value="Unassembled WGS sequence"/>
</dbReference>
<dbReference type="InterPro" id="IPR000086">
    <property type="entry name" value="NUDIX_hydrolase_dom"/>
</dbReference>
<name>A0A0C3C8Q5_HEBCY</name>
<dbReference type="STRING" id="686832.A0A0C3C8Q5"/>
<dbReference type="PROSITE" id="PS51462">
    <property type="entry name" value="NUDIX"/>
    <property type="match status" value="1"/>
</dbReference>
<dbReference type="Pfam" id="PF00293">
    <property type="entry name" value="NUDIX"/>
    <property type="match status" value="1"/>
</dbReference>
<protein>
    <recommendedName>
        <fullName evidence="1">Nudix hydrolase domain-containing protein</fullName>
    </recommendedName>
</protein>
<feature type="domain" description="Nudix hydrolase" evidence="1">
    <location>
        <begin position="46"/>
        <end position="184"/>
    </location>
</feature>
<evidence type="ECO:0000313" key="3">
    <source>
        <dbReference type="Proteomes" id="UP000053424"/>
    </source>
</evidence>
<organism evidence="2 3">
    <name type="scientific">Hebeloma cylindrosporum</name>
    <dbReference type="NCBI Taxonomy" id="76867"/>
    <lineage>
        <taxon>Eukaryota</taxon>
        <taxon>Fungi</taxon>
        <taxon>Dikarya</taxon>
        <taxon>Basidiomycota</taxon>
        <taxon>Agaricomycotina</taxon>
        <taxon>Agaricomycetes</taxon>
        <taxon>Agaricomycetidae</taxon>
        <taxon>Agaricales</taxon>
        <taxon>Agaricineae</taxon>
        <taxon>Hymenogastraceae</taxon>
        <taxon>Hebeloma</taxon>
    </lineage>
</organism>
<dbReference type="PANTHER" id="PTHR12992:SF45">
    <property type="entry name" value="NUDIX HYDROLASE DOMAIN-CONTAINING PROTEIN"/>
    <property type="match status" value="1"/>
</dbReference>